<dbReference type="PANTHER" id="PTHR11877">
    <property type="entry name" value="HYDROXYMETHYLGLUTARYL-COA SYNTHASE"/>
    <property type="match status" value="1"/>
</dbReference>
<dbReference type="AlphaFoldDB" id="A9RSI0"/>
<sequence length="411" mass="45030">MASYVERGAVTNGHGHKVLQQPHPRLVPLPDGPTCVFAIGTACPPTTIEQKTYPEKLFEMCGVGDNKPLLQKLKYMCDTSCIEKRHAFVTEEVVKEYPEFASYSDKSLTTRLNMANKVVPEIAVEAAMNAVQEWGRPLSDITHMVVATTSTLSIPGTDFVIARKLGLKPSVQRIFMNQVGCWGGGAVMRVGRILAESAKDARVLVIAAEANTIMNFRKPTEETFYKVDYFLAHVTLGDGAAALILGADPKLNHERPLYEMYWSSQTAIEGSAEAIVGTFSDAGLVQSLQKNVVPDILGKHLKGLVSEGMELIGSPSPTDMFWVVHPGAYRILEVVSETMDIKKEKLQPSWDILRDFGNISSPTCLFVLDEMRKYSKRTGAATTGEGCEWGFLVGLGPGFNVELTLLLSVPF</sequence>
<dbReference type="Gramene" id="Pp3c3_17010V3.2">
    <property type="protein sequence ID" value="Pp3c3_17010V3.2"/>
    <property type="gene ID" value="Pp3c3_17010"/>
</dbReference>
<dbReference type="STRING" id="3218.A9RSI0"/>
<proteinExistence type="inferred from homology"/>
<accession>A9RSI0</accession>
<evidence type="ECO:0000256" key="1">
    <source>
        <dbReference type="ARBA" id="ARBA00005531"/>
    </source>
</evidence>
<dbReference type="RefSeq" id="XP_024370213.1">
    <property type="nucleotide sequence ID" value="XM_024514445.2"/>
</dbReference>
<evidence type="ECO:0000256" key="5">
    <source>
        <dbReference type="RuleBase" id="RU003633"/>
    </source>
</evidence>
<evidence type="ECO:0000313" key="10">
    <source>
        <dbReference type="Proteomes" id="UP000006727"/>
    </source>
</evidence>
<dbReference type="GO" id="GO:0016747">
    <property type="term" value="F:acyltransferase activity, transferring groups other than amino-acyl groups"/>
    <property type="evidence" value="ECO:0007669"/>
    <property type="project" value="InterPro"/>
</dbReference>
<dbReference type="InterPro" id="IPR001099">
    <property type="entry name" value="Chalcone/stilbene_synt_N"/>
</dbReference>
<reference evidence="8 10" key="1">
    <citation type="journal article" date="2008" name="Science">
        <title>The Physcomitrella genome reveals evolutionary insights into the conquest of land by plants.</title>
        <authorList>
            <person name="Rensing S."/>
            <person name="Lang D."/>
            <person name="Zimmer A."/>
            <person name="Terry A."/>
            <person name="Salamov A."/>
            <person name="Shapiro H."/>
            <person name="Nishiyama T."/>
            <person name="Perroud P.-F."/>
            <person name="Lindquist E."/>
            <person name="Kamisugi Y."/>
            <person name="Tanahashi T."/>
            <person name="Sakakibara K."/>
            <person name="Fujita T."/>
            <person name="Oishi K."/>
            <person name="Shin-I T."/>
            <person name="Kuroki Y."/>
            <person name="Toyoda A."/>
            <person name="Suzuki Y."/>
            <person name="Hashimoto A."/>
            <person name="Yamaguchi K."/>
            <person name="Sugano A."/>
            <person name="Kohara Y."/>
            <person name="Fujiyama A."/>
            <person name="Anterola A."/>
            <person name="Aoki S."/>
            <person name="Ashton N."/>
            <person name="Barbazuk W.B."/>
            <person name="Barker E."/>
            <person name="Bennetzen J."/>
            <person name="Bezanilla M."/>
            <person name="Blankenship R."/>
            <person name="Cho S.H."/>
            <person name="Dutcher S."/>
            <person name="Estelle M."/>
            <person name="Fawcett J.A."/>
            <person name="Gundlach H."/>
            <person name="Hanada K."/>
            <person name="Heyl A."/>
            <person name="Hicks K.A."/>
            <person name="Hugh J."/>
            <person name="Lohr M."/>
            <person name="Mayer K."/>
            <person name="Melkozernov A."/>
            <person name="Murata T."/>
            <person name="Nelson D."/>
            <person name="Pils B."/>
            <person name="Prigge M."/>
            <person name="Reiss B."/>
            <person name="Renner T."/>
            <person name="Rombauts S."/>
            <person name="Rushton P."/>
            <person name="Sanderfoot A."/>
            <person name="Schween G."/>
            <person name="Shiu S.-H."/>
            <person name="Stueber K."/>
            <person name="Theodoulou F.L."/>
            <person name="Tu H."/>
            <person name="Van de Peer Y."/>
            <person name="Verrier P.J."/>
            <person name="Waters E."/>
            <person name="Wood A."/>
            <person name="Yang L."/>
            <person name="Cove D."/>
            <person name="Cuming A."/>
            <person name="Hasebe M."/>
            <person name="Lucas S."/>
            <person name="Mishler D.B."/>
            <person name="Reski R."/>
            <person name="Grigoriev I."/>
            <person name="Quatrano R.S."/>
            <person name="Boore J.L."/>
        </authorList>
    </citation>
    <scope>NUCLEOTIDE SEQUENCE [LARGE SCALE GENOMIC DNA]</scope>
    <source>
        <strain evidence="9 10">cv. Gransden 2004</strain>
    </source>
</reference>
<dbReference type="FunFam" id="3.40.47.10:FF:000025">
    <property type="entry name" value="Chalcone synthase 2"/>
    <property type="match status" value="1"/>
</dbReference>
<dbReference type="PANTHER" id="PTHR11877:SF14">
    <property type="entry name" value="CHALCONE SYNTHASE"/>
    <property type="match status" value="1"/>
</dbReference>
<feature type="active site" description="Acyl-thioester intermediate" evidence="4">
    <location>
        <position position="181"/>
    </location>
</feature>
<dbReference type="PaxDb" id="3218-PP1S25_363V6.1"/>
<comment type="similarity">
    <text evidence="1 5">Belongs to the thiolase-like superfamily. Chalcone/stilbene synthases family.</text>
</comment>
<dbReference type="EnsemblPlants" id="Pp3c3_17010V3.1">
    <property type="protein sequence ID" value="Pp3c3_17010V3.1"/>
    <property type="gene ID" value="Pp3c3_17010"/>
</dbReference>
<evidence type="ECO:0000256" key="2">
    <source>
        <dbReference type="ARBA" id="ARBA00022679"/>
    </source>
</evidence>
<dbReference type="SUPFAM" id="SSF53901">
    <property type="entry name" value="Thiolase-like"/>
    <property type="match status" value="2"/>
</dbReference>
<organism evidence="8">
    <name type="scientific">Physcomitrium patens</name>
    <name type="common">Spreading-leaved earth moss</name>
    <name type="synonym">Physcomitrella patens</name>
    <dbReference type="NCBI Taxonomy" id="3218"/>
    <lineage>
        <taxon>Eukaryota</taxon>
        <taxon>Viridiplantae</taxon>
        <taxon>Streptophyta</taxon>
        <taxon>Embryophyta</taxon>
        <taxon>Bryophyta</taxon>
        <taxon>Bryophytina</taxon>
        <taxon>Bryopsida</taxon>
        <taxon>Funariidae</taxon>
        <taxon>Funariales</taxon>
        <taxon>Funariaceae</taxon>
        <taxon>Physcomitrium</taxon>
    </lineage>
</organism>
<dbReference type="CDD" id="cd00831">
    <property type="entry name" value="CHS_like"/>
    <property type="match status" value="1"/>
</dbReference>
<gene>
    <name evidence="9" type="primary">LOC112279776</name>
    <name evidence="8" type="ORF">PHYPA_004542</name>
</gene>
<evidence type="ECO:0000256" key="4">
    <source>
        <dbReference type="PIRSR" id="PIRSR000451-1"/>
    </source>
</evidence>
<dbReference type="InterPro" id="IPR016039">
    <property type="entry name" value="Thiolase-like"/>
</dbReference>
<dbReference type="Proteomes" id="UP000006727">
    <property type="component" value="Chromosome 3"/>
</dbReference>
<dbReference type="KEGG" id="ppp:112279776"/>
<dbReference type="Gramene" id="Pp3c3_17010V3.1">
    <property type="protein sequence ID" value="Pp3c3_17010V3.1"/>
    <property type="gene ID" value="Pp3c3_17010"/>
</dbReference>
<dbReference type="Pfam" id="PF02797">
    <property type="entry name" value="Chal_sti_synt_C"/>
    <property type="match status" value="1"/>
</dbReference>
<evidence type="ECO:0000313" key="9">
    <source>
        <dbReference type="EnsemblPlants" id="Pp3c3_17010V3.1"/>
    </source>
</evidence>
<dbReference type="GeneID" id="112279776"/>
<dbReference type="HOGENOM" id="CLU_034992_2_0_1"/>
<keyword evidence="3 5" id="KW-0012">Acyltransferase</keyword>
<feature type="domain" description="Chalcone/stilbene synthase N-terminal" evidence="6">
    <location>
        <begin position="31"/>
        <end position="249"/>
    </location>
</feature>
<dbReference type="eggNOG" id="ENOG502QRSY">
    <property type="taxonomic scope" value="Eukaryota"/>
</dbReference>
<dbReference type="EnsemblPlants" id="Pp3c3_17010V3.2">
    <property type="protein sequence ID" value="Pp3c3_17010V3.2"/>
    <property type="gene ID" value="Pp3c3_17010"/>
</dbReference>
<feature type="domain" description="Chalcone/stilbene synthase C-terminal" evidence="7">
    <location>
        <begin position="260"/>
        <end position="410"/>
    </location>
</feature>
<dbReference type="InterPro" id="IPR011141">
    <property type="entry name" value="Polyketide_synthase_type-III"/>
</dbReference>
<dbReference type="OrthoDB" id="329835at2759"/>
<dbReference type="EMBL" id="ABEU02000003">
    <property type="protein sequence ID" value="PNR57548.1"/>
    <property type="molecule type" value="Genomic_DNA"/>
</dbReference>
<keyword evidence="10" id="KW-1185">Reference proteome</keyword>
<dbReference type="InterPro" id="IPR012328">
    <property type="entry name" value="Chalcone/stilbene_synt_C"/>
</dbReference>
<reference evidence="9" key="3">
    <citation type="submission" date="2020-12" db="UniProtKB">
        <authorList>
            <consortium name="EnsemblPlants"/>
        </authorList>
    </citation>
    <scope>IDENTIFICATION</scope>
</reference>
<evidence type="ECO:0000259" key="6">
    <source>
        <dbReference type="Pfam" id="PF00195"/>
    </source>
</evidence>
<evidence type="ECO:0000259" key="7">
    <source>
        <dbReference type="Pfam" id="PF02797"/>
    </source>
</evidence>
<name>A9RSI0_PHYPA</name>
<keyword evidence="2 5" id="KW-0808">Transferase</keyword>
<evidence type="ECO:0000313" key="8">
    <source>
        <dbReference type="EMBL" id="PNR57548.1"/>
    </source>
</evidence>
<protein>
    <recommendedName>
        <fullName evidence="11">Chalcone synthase</fullName>
    </recommendedName>
</protein>
<evidence type="ECO:0000256" key="3">
    <source>
        <dbReference type="ARBA" id="ARBA00023315"/>
    </source>
</evidence>
<evidence type="ECO:0008006" key="11">
    <source>
        <dbReference type="Google" id="ProtNLM"/>
    </source>
</evidence>
<reference evidence="8 10" key="2">
    <citation type="journal article" date="2018" name="Plant J.">
        <title>The Physcomitrella patens chromosome-scale assembly reveals moss genome structure and evolution.</title>
        <authorList>
            <person name="Lang D."/>
            <person name="Ullrich K.K."/>
            <person name="Murat F."/>
            <person name="Fuchs J."/>
            <person name="Jenkins J."/>
            <person name="Haas F.B."/>
            <person name="Piednoel M."/>
            <person name="Gundlach H."/>
            <person name="Van Bel M."/>
            <person name="Meyberg R."/>
            <person name="Vives C."/>
            <person name="Morata J."/>
            <person name="Symeonidi A."/>
            <person name="Hiss M."/>
            <person name="Muchero W."/>
            <person name="Kamisugi Y."/>
            <person name="Saleh O."/>
            <person name="Blanc G."/>
            <person name="Decker E.L."/>
            <person name="van Gessel N."/>
            <person name="Grimwood J."/>
            <person name="Hayes R.D."/>
            <person name="Graham S.W."/>
            <person name="Gunter L.E."/>
            <person name="McDaniel S.F."/>
            <person name="Hoernstein S.N.W."/>
            <person name="Larsson A."/>
            <person name="Li F.W."/>
            <person name="Perroud P.F."/>
            <person name="Phillips J."/>
            <person name="Ranjan P."/>
            <person name="Rokshar D.S."/>
            <person name="Rothfels C.J."/>
            <person name="Schneider L."/>
            <person name="Shu S."/>
            <person name="Stevenson D.W."/>
            <person name="Thummler F."/>
            <person name="Tillich M."/>
            <person name="Villarreal Aguilar J.C."/>
            <person name="Widiez T."/>
            <person name="Wong G.K."/>
            <person name="Wymore A."/>
            <person name="Zhang Y."/>
            <person name="Zimmer A.D."/>
            <person name="Quatrano R.S."/>
            <person name="Mayer K.F.X."/>
            <person name="Goodstein D."/>
            <person name="Casacuberta J.M."/>
            <person name="Vandepoele K."/>
            <person name="Reski R."/>
            <person name="Cuming A.C."/>
            <person name="Tuskan G.A."/>
            <person name="Maumus F."/>
            <person name="Salse J."/>
            <person name="Schmutz J."/>
            <person name="Rensing S.A."/>
        </authorList>
    </citation>
    <scope>NUCLEOTIDE SEQUENCE [LARGE SCALE GENOMIC DNA]</scope>
    <source>
        <strain evidence="9 10">cv. Gransden 2004</strain>
    </source>
</reference>
<dbReference type="Gene3D" id="3.40.47.10">
    <property type="match status" value="2"/>
</dbReference>
<dbReference type="PIRSF" id="PIRSF000451">
    <property type="entry name" value="PKS_III"/>
    <property type="match status" value="1"/>
</dbReference>
<dbReference type="Pfam" id="PF00195">
    <property type="entry name" value="Chal_sti_synt_N"/>
    <property type="match status" value="1"/>
</dbReference>